<keyword evidence="5" id="KW-1185">Reference proteome</keyword>
<sequence>MEDKKQKAGQIRKKEILDVAKKVFLKKGFADTVMEDIITETSLSRGGVYYHYKNKVEILHDLMKEGIAYRVDKMKEFLKDYSGGLDKNAIAQIIVDKVLDDNELISVYVIYLQAQKNNEDLKKLFPILVEETLSATYLGVQEAKNSDYMYLANDFLIFFMNTIVLGCEILDGARDSFVKNREFFVEIVKLFMDRHDEGKIK</sequence>
<reference evidence="5" key="1">
    <citation type="submission" date="2009-12" db="EMBL/GenBank/DDBJ databases">
        <title>Sequence of Clostridiales genomosp. BVAB3 str. UPII9-5.</title>
        <authorList>
            <person name="Madupu R."/>
            <person name="Durkin A.S."/>
            <person name="Torralba M."/>
            <person name="Methe B."/>
            <person name="Sutton G.G."/>
            <person name="Strausberg R.L."/>
            <person name="Nelson K.E."/>
        </authorList>
    </citation>
    <scope>NUCLEOTIDE SEQUENCE [LARGE SCALE GENOMIC DNA]</scope>
    <source>
        <strain evidence="5">W1219</strain>
    </source>
</reference>
<name>D2MM93_9FIRM</name>
<dbReference type="SUPFAM" id="SSF46689">
    <property type="entry name" value="Homeodomain-like"/>
    <property type="match status" value="1"/>
</dbReference>
<dbReference type="RefSeq" id="WP_006626514.1">
    <property type="nucleotide sequence ID" value="NZ_ADFR01000002.1"/>
</dbReference>
<dbReference type="Proteomes" id="UP000005017">
    <property type="component" value="Unassembled WGS sequence"/>
</dbReference>
<keyword evidence="1 2" id="KW-0238">DNA-binding</keyword>
<gene>
    <name evidence="4" type="ORF">HMPREF9013_0870</name>
</gene>
<dbReference type="EMBL" id="ADFR01000002">
    <property type="protein sequence ID" value="EFC06169.1"/>
    <property type="molecule type" value="Genomic_DNA"/>
</dbReference>
<evidence type="ECO:0000313" key="4">
    <source>
        <dbReference type="EMBL" id="EFC06169.1"/>
    </source>
</evidence>
<dbReference type="PROSITE" id="PS50977">
    <property type="entry name" value="HTH_TETR_2"/>
    <property type="match status" value="1"/>
</dbReference>
<evidence type="ECO:0000259" key="3">
    <source>
        <dbReference type="PROSITE" id="PS50977"/>
    </source>
</evidence>
<dbReference type="GO" id="GO:0003677">
    <property type="term" value="F:DNA binding"/>
    <property type="evidence" value="ECO:0007669"/>
    <property type="project" value="UniProtKB-UniRule"/>
</dbReference>
<dbReference type="eggNOG" id="COG1309">
    <property type="taxonomic scope" value="Bacteria"/>
</dbReference>
<feature type="domain" description="HTH tetR-type" evidence="3">
    <location>
        <begin position="10"/>
        <end position="70"/>
    </location>
</feature>
<dbReference type="Pfam" id="PF00440">
    <property type="entry name" value="TetR_N"/>
    <property type="match status" value="1"/>
</dbReference>
<dbReference type="PANTHER" id="PTHR43479">
    <property type="entry name" value="ACREF/ENVCD OPERON REPRESSOR-RELATED"/>
    <property type="match status" value="1"/>
</dbReference>
<comment type="caution">
    <text evidence="4">The sequence shown here is derived from an EMBL/GenBank/DDBJ whole genome shotgun (WGS) entry which is preliminary data.</text>
</comment>
<dbReference type="OrthoDB" id="9814200at2"/>
<dbReference type="PRINTS" id="PR00455">
    <property type="entry name" value="HTHTETR"/>
</dbReference>
<dbReference type="InterPro" id="IPR009057">
    <property type="entry name" value="Homeodomain-like_sf"/>
</dbReference>
<dbReference type="PANTHER" id="PTHR43479:SF11">
    <property type="entry name" value="ACREF_ENVCD OPERON REPRESSOR-RELATED"/>
    <property type="match status" value="1"/>
</dbReference>
<evidence type="ECO:0000256" key="2">
    <source>
        <dbReference type="PROSITE-ProRule" id="PRU00335"/>
    </source>
</evidence>
<evidence type="ECO:0000313" key="5">
    <source>
        <dbReference type="Proteomes" id="UP000005017"/>
    </source>
</evidence>
<dbReference type="STRING" id="679192.HMPREF9013_0870"/>
<accession>D2MM93</accession>
<dbReference type="InterPro" id="IPR001647">
    <property type="entry name" value="HTH_TetR"/>
</dbReference>
<organism evidence="4 5">
    <name type="scientific">Bulleidia extructa W1219</name>
    <dbReference type="NCBI Taxonomy" id="679192"/>
    <lineage>
        <taxon>Bacteria</taxon>
        <taxon>Bacillati</taxon>
        <taxon>Bacillota</taxon>
        <taxon>Erysipelotrichia</taxon>
        <taxon>Erysipelotrichales</taxon>
        <taxon>Erysipelotrichaceae</taxon>
        <taxon>Bulleidia</taxon>
    </lineage>
</organism>
<dbReference type="AlphaFoldDB" id="D2MM93"/>
<evidence type="ECO:0000256" key="1">
    <source>
        <dbReference type="ARBA" id="ARBA00023125"/>
    </source>
</evidence>
<protein>
    <submittedName>
        <fullName evidence="4">Transcriptional regulator, TetR family</fullName>
    </submittedName>
</protein>
<dbReference type="Gene3D" id="1.10.357.10">
    <property type="entry name" value="Tetracycline Repressor, domain 2"/>
    <property type="match status" value="1"/>
</dbReference>
<feature type="DNA-binding region" description="H-T-H motif" evidence="2">
    <location>
        <begin position="33"/>
        <end position="52"/>
    </location>
</feature>
<dbReference type="InterPro" id="IPR050624">
    <property type="entry name" value="HTH-type_Tx_Regulator"/>
</dbReference>
<proteinExistence type="predicted"/>